<dbReference type="Proteomes" id="UP000778864">
    <property type="component" value="Unassembled WGS sequence"/>
</dbReference>
<dbReference type="EMBL" id="JAGZMU010000005">
    <property type="protein sequence ID" value="MBS4893727.1"/>
    <property type="molecule type" value="Genomic_DNA"/>
</dbReference>
<gene>
    <name evidence="1" type="ORF">KHZ90_08130</name>
</gene>
<organism evidence="1 2">
    <name type="scientific">Veillonella parvula</name>
    <name type="common">Staphylococcus parvulus</name>
    <dbReference type="NCBI Taxonomy" id="29466"/>
    <lineage>
        <taxon>Bacteria</taxon>
        <taxon>Bacillati</taxon>
        <taxon>Bacillota</taxon>
        <taxon>Negativicutes</taxon>
        <taxon>Veillonellales</taxon>
        <taxon>Veillonellaceae</taxon>
        <taxon>Veillonella</taxon>
    </lineage>
</organism>
<dbReference type="AlphaFoldDB" id="A0A943A429"/>
<reference evidence="1" key="1">
    <citation type="submission" date="2021-02" db="EMBL/GenBank/DDBJ databases">
        <title>Infant gut strain persistence is associated with maternal origin, phylogeny, and functional potential including surface adhesion and iron acquisition.</title>
        <authorList>
            <person name="Lou Y.C."/>
        </authorList>
    </citation>
    <scope>NUCLEOTIDE SEQUENCE</scope>
    <source>
        <strain evidence="1">L3_108_031G1_dasL3_108_031G1_concoct_20</strain>
    </source>
</reference>
<name>A0A943A429_VEIPA</name>
<evidence type="ECO:0000313" key="1">
    <source>
        <dbReference type="EMBL" id="MBS4893727.1"/>
    </source>
</evidence>
<protein>
    <submittedName>
        <fullName evidence="1">Uncharacterized protein</fullName>
    </submittedName>
</protein>
<proteinExistence type="predicted"/>
<evidence type="ECO:0000313" key="2">
    <source>
        <dbReference type="Proteomes" id="UP000778864"/>
    </source>
</evidence>
<accession>A0A943A429</accession>
<sequence length="85" mass="9807">MKSSINSKDSIIGEIKSNYPKATYSKCDDVVTKELNDKLNVKKIRPFEVEIKTGRPLNKDELKKLSKQLQDDINKHAKRGFTNWV</sequence>
<dbReference type="RefSeq" id="WP_278467922.1">
    <property type="nucleotide sequence ID" value="NZ_JAGZMU010000005.1"/>
</dbReference>
<comment type="caution">
    <text evidence="1">The sequence shown here is derived from an EMBL/GenBank/DDBJ whole genome shotgun (WGS) entry which is preliminary data.</text>
</comment>